<dbReference type="EMBL" id="JBHSXN010000005">
    <property type="protein sequence ID" value="MFC6955101.1"/>
    <property type="molecule type" value="Genomic_DNA"/>
</dbReference>
<evidence type="ECO:0000256" key="1">
    <source>
        <dbReference type="SAM" id="MobiDB-lite"/>
    </source>
</evidence>
<comment type="caution">
    <text evidence="3">The sequence shown here is derived from an EMBL/GenBank/DDBJ whole genome shotgun (WGS) entry which is preliminary data.</text>
</comment>
<reference evidence="3 4" key="1">
    <citation type="journal article" date="2019" name="Int. J. Syst. Evol. Microbiol.">
        <title>The Global Catalogue of Microorganisms (GCM) 10K type strain sequencing project: providing services to taxonomists for standard genome sequencing and annotation.</title>
        <authorList>
            <consortium name="The Broad Institute Genomics Platform"/>
            <consortium name="The Broad Institute Genome Sequencing Center for Infectious Disease"/>
            <person name="Wu L."/>
            <person name="Ma J."/>
        </authorList>
    </citation>
    <scope>NUCLEOTIDE SEQUENCE [LARGE SCALE GENOMIC DNA]</scope>
    <source>
        <strain evidence="3 4">GX26</strain>
    </source>
</reference>
<protein>
    <recommendedName>
        <fullName evidence="5">NADH-quinone oxidoreductase subunit J</fullName>
    </recommendedName>
</protein>
<dbReference type="AlphaFoldDB" id="A0ABD5VJ60"/>
<accession>A0ABD5VJ60</accession>
<name>A0ABD5VJ60_9EURY</name>
<dbReference type="Proteomes" id="UP001596395">
    <property type="component" value="Unassembled WGS sequence"/>
</dbReference>
<feature type="transmembrane region" description="Helical" evidence="2">
    <location>
        <begin position="12"/>
        <end position="33"/>
    </location>
</feature>
<evidence type="ECO:0008006" key="5">
    <source>
        <dbReference type="Google" id="ProtNLM"/>
    </source>
</evidence>
<evidence type="ECO:0000256" key="2">
    <source>
        <dbReference type="SAM" id="Phobius"/>
    </source>
</evidence>
<feature type="region of interest" description="Disordered" evidence="1">
    <location>
        <begin position="177"/>
        <end position="202"/>
    </location>
</feature>
<feature type="transmembrane region" description="Helical" evidence="2">
    <location>
        <begin position="136"/>
        <end position="158"/>
    </location>
</feature>
<dbReference type="RefSeq" id="WP_336352038.1">
    <property type="nucleotide sequence ID" value="NZ_JAZAQL010000005.1"/>
</dbReference>
<keyword evidence="4" id="KW-1185">Reference proteome</keyword>
<feature type="compositionally biased region" description="Acidic residues" evidence="1">
    <location>
        <begin position="191"/>
        <end position="202"/>
    </location>
</feature>
<organism evidence="3 4">
    <name type="scientific">Halorubellus litoreus</name>
    <dbReference type="NCBI Taxonomy" id="755308"/>
    <lineage>
        <taxon>Archaea</taxon>
        <taxon>Methanobacteriati</taxon>
        <taxon>Methanobacteriota</taxon>
        <taxon>Stenosarchaea group</taxon>
        <taxon>Halobacteria</taxon>
        <taxon>Halobacteriales</taxon>
        <taxon>Halorubellaceae</taxon>
        <taxon>Halorubellus</taxon>
    </lineage>
</organism>
<gene>
    <name evidence="3" type="ORF">ACFQGB_19740</name>
</gene>
<keyword evidence="2" id="KW-0812">Transmembrane</keyword>
<evidence type="ECO:0000313" key="4">
    <source>
        <dbReference type="Proteomes" id="UP001596395"/>
    </source>
</evidence>
<evidence type="ECO:0000313" key="3">
    <source>
        <dbReference type="EMBL" id="MFC6955101.1"/>
    </source>
</evidence>
<proteinExistence type="predicted"/>
<keyword evidence="2" id="KW-1133">Transmembrane helix</keyword>
<sequence>MTTRPELRDTSGLLPAVAAVGLFVVMAAVFLGAPIGDAAGFPQNAEVANESIGDASVASNASIQTTANGTFAQVSTASGNESTLLTEDSGVNATIVTAGGQTYGVVSEPVSITETIGYAMFGLSGQLPDELKSESFLAVFEIIDLVLVAALVGAVTLARRESLSTVVTLFTSSEDAAPRGAVAADGGSEPDVAEESTDGGDA</sequence>
<keyword evidence="2" id="KW-0472">Membrane</keyword>